<sequence length="186" mass="21094">MDDENILLSYAFPETATSDFLVEKLRKHGVDGSMLENIQASHSQLVKCFYQNCASLPRRKPRDNRRGKVTTEKHKKEEKIVATISNVETDKTPSAVQDTQMSEMEKLERRSRLANTKQIEEKKLSTHEPKLRKITMTKAPQDAENPSPAMNSTSPPCVKRTARIKLKRNNCMSPALNACKVKKLSP</sequence>
<dbReference type="GeneID" id="100175197"/>
<gene>
    <name evidence="2" type="primary">LOC100175197</name>
</gene>
<protein>
    <submittedName>
        <fullName evidence="2">Uncharacterized LOC100175197</fullName>
    </submittedName>
</protein>
<dbReference type="KEGG" id="cin:100175197"/>
<proteinExistence type="predicted"/>
<evidence type="ECO:0000256" key="1">
    <source>
        <dbReference type="SAM" id="MobiDB-lite"/>
    </source>
</evidence>
<reference evidence="2" key="4">
    <citation type="submission" date="2025-09" db="UniProtKB">
        <authorList>
            <consortium name="Ensembl"/>
        </authorList>
    </citation>
    <scope>IDENTIFICATION</scope>
</reference>
<dbReference type="Proteomes" id="UP000008144">
    <property type="component" value="Chromosome 12"/>
</dbReference>
<evidence type="ECO:0000313" key="3">
    <source>
        <dbReference type="Proteomes" id="UP000008144"/>
    </source>
</evidence>
<accession>A0A1W2WCD2</accession>
<reference evidence="2" key="2">
    <citation type="journal article" date="2008" name="Genome Biol.">
        <title>Improved genome assembly and evidence-based global gene model set for the chordate Ciona intestinalis: new insight into intron and operon populations.</title>
        <authorList>
            <person name="Satou Y."/>
            <person name="Mineta K."/>
            <person name="Ogasawara M."/>
            <person name="Sasakura Y."/>
            <person name="Shoguchi E."/>
            <person name="Ueno K."/>
            <person name="Yamada L."/>
            <person name="Matsumoto J."/>
            <person name="Wasserscheid J."/>
            <person name="Dewar K."/>
            <person name="Wiley G.B."/>
            <person name="Macmil S.L."/>
            <person name="Roe B.A."/>
            <person name="Zeller R.W."/>
            <person name="Hastings K.E."/>
            <person name="Lemaire P."/>
            <person name="Lindquist E."/>
            <person name="Endo T."/>
            <person name="Hotta K."/>
            <person name="Inaba K."/>
        </authorList>
    </citation>
    <scope>NUCLEOTIDE SEQUENCE [LARGE SCALE GENOMIC DNA]</scope>
    <source>
        <strain evidence="2">wild type</strain>
    </source>
</reference>
<dbReference type="HOGENOM" id="CLU_1288531_0_0_1"/>
<dbReference type="OMA" id="NCNKESR"/>
<dbReference type="AlphaFoldDB" id="F6TE87"/>
<feature type="region of interest" description="Disordered" evidence="1">
    <location>
        <begin position="131"/>
        <end position="158"/>
    </location>
</feature>
<reference evidence="3" key="1">
    <citation type="journal article" date="2002" name="Science">
        <title>The draft genome of Ciona intestinalis: insights into chordate and vertebrate origins.</title>
        <authorList>
            <person name="Dehal P."/>
            <person name="Satou Y."/>
            <person name="Campbell R.K."/>
            <person name="Chapman J."/>
            <person name="Degnan B."/>
            <person name="De Tomaso A."/>
            <person name="Davidson B."/>
            <person name="Di Gregorio A."/>
            <person name="Gelpke M."/>
            <person name="Goodstein D.M."/>
            <person name="Harafuji N."/>
            <person name="Hastings K.E."/>
            <person name="Ho I."/>
            <person name="Hotta K."/>
            <person name="Huang W."/>
            <person name="Kawashima T."/>
            <person name="Lemaire P."/>
            <person name="Martinez D."/>
            <person name="Meinertzhagen I.A."/>
            <person name="Necula S."/>
            <person name="Nonaka M."/>
            <person name="Putnam N."/>
            <person name="Rash S."/>
            <person name="Saiga H."/>
            <person name="Satake M."/>
            <person name="Terry A."/>
            <person name="Yamada L."/>
            <person name="Wang H.G."/>
            <person name="Awazu S."/>
            <person name="Azumi K."/>
            <person name="Boore J."/>
            <person name="Branno M."/>
            <person name="Chin-Bow S."/>
            <person name="DeSantis R."/>
            <person name="Doyle S."/>
            <person name="Francino P."/>
            <person name="Keys D.N."/>
            <person name="Haga S."/>
            <person name="Hayashi H."/>
            <person name="Hino K."/>
            <person name="Imai K.S."/>
            <person name="Inaba K."/>
            <person name="Kano S."/>
            <person name="Kobayashi K."/>
            <person name="Kobayashi M."/>
            <person name="Lee B.I."/>
            <person name="Makabe K.W."/>
            <person name="Manohar C."/>
            <person name="Matassi G."/>
            <person name="Medina M."/>
            <person name="Mochizuki Y."/>
            <person name="Mount S."/>
            <person name="Morishita T."/>
            <person name="Miura S."/>
            <person name="Nakayama A."/>
            <person name="Nishizaka S."/>
            <person name="Nomoto H."/>
            <person name="Ohta F."/>
            <person name="Oishi K."/>
            <person name="Rigoutsos I."/>
            <person name="Sano M."/>
            <person name="Sasaki A."/>
            <person name="Sasakura Y."/>
            <person name="Shoguchi E."/>
            <person name="Shin-i T."/>
            <person name="Spagnuolo A."/>
            <person name="Stainier D."/>
            <person name="Suzuki M.M."/>
            <person name="Tassy O."/>
            <person name="Takatori N."/>
            <person name="Tokuoka M."/>
            <person name="Yagi K."/>
            <person name="Yoshizaki F."/>
            <person name="Wada S."/>
            <person name="Zhang C."/>
            <person name="Hyatt P.D."/>
            <person name="Larimer F."/>
            <person name="Detter C."/>
            <person name="Doggett N."/>
            <person name="Glavina T."/>
            <person name="Hawkins T."/>
            <person name="Richardson P."/>
            <person name="Lucas S."/>
            <person name="Kohara Y."/>
            <person name="Levine M."/>
            <person name="Satoh N."/>
            <person name="Rokhsar D.S."/>
        </authorList>
    </citation>
    <scope>NUCLEOTIDE SEQUENCE [LARGE SCALE GENOMIC DNA]</scope>
</reference>
<dbReference type="EMBL" id="EAAA01001024">
    <property type="status" value="NOT_ANNOTATED_CDS"/>
    <property type="molecule type" value="Genomic_DNA"/>
</dbReference>
<accession>F6TE87</accession>
<organism evidence="2 3">
    <name type="scientific">Ciona intestinalis</name>
    <name type="common">Transparent sea squirt</name>
    <name type="synonym">Ascidia intestinalis</name>
    <dbReference type="NCBI Taxonomy" id="7719"/>
    <lineage>
        <taxon>Eukaryota</taxon>
        <taxon>Metazoa</taxon>
        <taxon>Chordata</taxon>
        <taxon>Tunicata</taxon>
        <taxon>Ascidiacea</taxon>
        <taxon>Phlebobranchia</taxon>
        <taxon>Cionidae</taxon>
        <taxon>Ciona</taxon>
    </lineage>
</organism>
<dbReference type="Ensembl" id="ENSCINT00000025868.2">
    <property type="protein sequence ID" value="ENSCINP00000025622.2"/>
    <property type="gene ID" value="ENSCING00000014086.2"/>
</dbReference>
<reference evidence="2" key="3">
    <citation type="submission" date="2025-08" db="UniProtKB">
        <authorList>
            <consortium name="Ensembl"/>
        </authorList>
    </citation>
    <scope>IDENTIFICATION</scope>
</reference>
<dbReference type="RefSeq" id="XP_002128511.1">
    <property type="nucleotide sequence ID" value="XM_002128475.5"/>
</dbReference>
<dbReference type="GeneTree" id="ENSGT00390000014296"/>
<keyword evidence="3" id="KW-1185">Reference proteome</keyword>
<name>F6TE87_CIOIN</name>
<dbReference type="InParanoid" id="F6TE87"/>
<evidence type="ECO:0000313" key="2">
    <source>
        <dbReference type="Ensembl" id="ENSCINP00000025622.2"/>
    </source>
</evidence>